<accession>A0A9W8JYA4</accession>
<reference evidence="2" key="1">
    <citation type="submission" date="2022-07" db="EMBL/GenBank/DDBJ databases">
        <title>Genome Sequence of Agrocybe chaxingu.</title>
        <authorList>
            <person name="Buettner E."/>
        </authorList>
    </citation>
    <scope>NUCLEOTIDE SEQUENCE</scope>
    <source>
        <strain evidence="2">MP-N11</strain>
    </source>
</reference>
<evidence type="ECO:0000256" key="1">
    <source>
        <dbReference type="SAM" id="Coils"/>
    </source>
</evidence>
<dbReference type="EMBL" id="JANKHO010000729">
    <property type="protein sequence ID" value="KAJ3506762.1"/>
    <property type="molecule type" value="Genomic_DNA"/>
</dbReference>
<feature type="coiled-coil region" evidence="1">
    <location>
        <begin position="18"/>
        <end position="52"/>
    </location>
</feature>
<dbReference type="AlphaFoldDB" id="A0A9W8JYA4"/>
<proteinExistence type="predicted"/>
<dbReference type="OrthoDB" id="3066897at2759"/>
<evidence type="ECO:0000313" key="2">
    <source>
        <dbReference type="EMBL" id="KAJ3506762.1"/>
    </source>
</evidence>
<name>A0A9W8JYA4_9AGAR</name>
<comment type="caution">
    <text evidence="2">The sequence shown here is derived from an EMBL/GenBank/DDBJ whole genome shotgun (WGS) entry which is preliminary data.</text>
</comment>
<dbReference type="Proteomes" id="UP001148786">
    <property type="component" value="Unassembled WGS sequence"/>
</dbReference>
<keyword evidence="3" id="KW-1185">Reference proteome</keyword>
<evidence type="ECO:0000313" key="3">
    <source>
        <dbReference type="Proteomes" id="UP001148786"/>
    </source>
</evidence>
<keyword evidence="1" id="KW-0175">Coiled coil</keyword>
<gene>
    <name evidence="2" type="ORF">NLJ89_g6682</name>
</gene>
<sequence length="117" mass="13367">MKDAEHQMVKIDETQEAIARIRMTIDNDKQARERLQAESDDNNREVQDTAEALCDSCQWTFGSPQGSKINARILAAKFPGAEDDYGHFDKEIRAFIAENIPLEALRYEEDIYVGTFP</sequence>
<protein>
    <submittedName>
        <fullName evidence="2">Uncharacterized protein</fullName>
    </submittedName>
</protein>
<organism evidence="2 3">
    <name type="scientific">Agrocybe chaxingu</name>
    <dbReference type="NCBI Taxonomy" id="84603"/>
    <lineage>
        <taxon>Eukaryota</taxon>
        <taxon>Fungi</taxon>
        <taxon>Dikarya</taxon>
        <taxon>Basidiomycota</taxon>
        <taxon>Agaricomycotina</taxon>
        <taxon>Agaricomycetes</taxon>
        <taxon>Agaricomycetidae</taxon>
        <taxon>Agaricales</taxon>
        <taxon>Agaricineae</taxon>
        <taxon>Strophariaceae</taxon>
        <taxon>Agrocybe</taxon>
    </lineage>
</organism>